<dbReference type="SUPFAM" id="SSF48371">
    <property type="entry name" value="ARM repeat"/>
    <property type="match status" value="1"/>
</dbReference>
<dbReference type="Pfam" id="PF24181">
    <property type="entry name" value="TPR_TTI1_C"/>
    <property type="match status" value="2"/>
</dbReference>
<evidence type="ECO:0000313" key="4">
    <source>
        <dbReference type="Proteomes" id="UP000077521"/>
    </source>
</evidence>
<feature type="domain" description="TTI1 C-terminal TPR" evidence="2">
    <location>
        <begin position="1310"/>
        <end position="1460"/>
    </location>
</feature>
<comment type="caution">
    <text evidence="3">The sequence shown here is derived from an EMBL/GenBank/DDBJ whole genome shotgun (WGS) entry which is preliminary data.</text>
</comment>
<feature type="domain" description="TTI1 C-terminal TPR" evidence="2">
    <location>
        <begin position="1146"/>
        <end position="1279"/>
    </location>
</feature>
<feature type="region of interest" description="Disordered" evidence="1">
    <location>
        <begin position="415"/>
        <end position="448"/>
    </location>
</feature>
<proteinExistence type="predicted"/>
<organism evidence="3 4">
    <name type="scientific">Tilletia indica</name>
    <dbReference type="NCBI Taxonomy" id="43049"/>
    <lineage>
        <taxon>Eukaryota</taxon>
        <taxon>Fungi</taxon>
        <taxon>Dikarya</taxon>
        <taxon>Basidiomycota</taxon>
        <taxon>Ustilaginomycotina</taxon>
        <taxon>Exobasidiomycetes</taxon>
        <taxon>Tilletiales</taxon>
        <taxon>Tilletiaceae</taxon>
        <taxon>Tilletia</taxon>
    </lineage>
</organism>
<sequence length="1510" mass="162822">MFGRASGPGRLEVDRLCAQVIETAQRPKDAACGEKVEELIKVLERRRQDNLAVLGSGLDMTDIEKVYTALSWLLRDNGGVGVSDPTRAAVFRALTLLAEDWYPAWATDEMVNYKRWKTLVGLGVFLLLRSAWKPPAASASTSAPKGTDEKAKVPPNFSIKLGESTRIAILEFLNSMLKARTKKSRHSDTSSKAKDPWEWDGVSELPSLQDALDFFEYDPDLKADTGASSSQETIHTIFPTRKHKQWAAQSTETSRLLMQICVLSLESSADPDLSELLRATALKTAQTTFTTWLVGVDQARLEQLRSKGIEARDKTFDKPSLELAIKAQAILPGMVSALIKTLTGRATGSDSSKSKLQALPSKAGLAPLALQILAETTLLGFNDRATARVRSSTISKTQADGPISTLADLTELAARMSTSESDSENTESSKDPEGAVPSSEGQGMPPQTQMFLTSTKRVSGALKQVLSTFSNLHTIHHATLTSALDMAAALWLQCGETFSWAEAHSENQSTAQSSTSEDLVRLIIDITAVSSGTSKTVEAHGWDVLLALVGVDTSRPNREIGVDEPGLKALSSIDRISSTALEQLSTAIHSDDEEQVVILARRVKIAASLFQRVAEATPNTIAAGLVKPGISQGTSLSLLTLILDSGSTLGNQWTSHPTFVRWSSSLLSELQLAEDADVADVVDGGAPLTLRLRKLGADADTAVRSALSAISAALTSAWTIRARESSEKNTSSTKTRLSASKSVEESFAFVFHFLREGSRFRTARLTADATFARQMCSSALFVADVLLQGLVEQITVDRSRTAAAMKPRRKVAKKLGKIVTQLVKSMLEEDMEEAMDPENVLALITERQQKGKSLEVASSDPSSSSAIEFQKGFKNETSSSASALAAESGGFLEAGLVGAVSLDKKANGATTTALITQEKALRQVDIANALLLNLLATAAELLGRDFEPNLIGLIYPLVCASTANAGIVRSAGQSALARIAAACGYGSSTQALRACADWIVSATSQRIVTDLGLELELLTQMHTSVAEESLLHQSGGTGAGQLIPMAGTLGGCALPLGSAQAAPFVLVEFVRLLGTEALASVEDAVDEVLDALDRYHGYEDICEGLLGVLRALLAASVDSLAASRSAQPLQDVNKVDDGISAHAKQEWLPKIQVEIAAFEQWFKVRREPERLDFDFEDEEKKTSQATEEAASKDEESGTKPKQSGEDTLNPPPSRSQQVVADILEKSIAFLGHSSAHIRAQVLRLLGYGVSVLAPQHRDLELIPVLNRAWPLVLARLGSSATTPGPQQAGHRLNQSRIRSGKRQTMMGKRSESEPFVWLEAVKLVAVLAEHSPDHFGQKIVDDVWPRLRLLLSEVAQVPAARQTQRVASGQKATSGTSSQVPLLFVPDEHSVGCRLLAEVLIVLRLTIRGVSIHLDETQAWAMACDPVVLGSLHPRQPLPIRQAAEGLFVELATRNADAVWLLLREFVEGRSEEGQNEAMSSKHLCALRPELDLEPELWQRILCELKSNRS</sequence>
<protein>
    <recommendedName>
        <fullName evidence="2">TTI1 C-terminal TPR domain-containing protein</fullName>
    </recommendedName>
</protein>
<dbReference type="InterPro" id="IPR057567">
    <property type="entry name" value="TPR_TTI1_C"/>
</dbReference>
<dbReference type="EMBL" id="LWDF02000363">
    <property type="protein sequence ID" value="KAE8249879.1"/>
    <property type="molecule type" value="Genomic_DNA"/>
</dbReference>
<accession>A0A177TUL9</accession>
<dbReference type="PANTHER" id="PTHR18460:SF3">
    <property type="entry name" value="TELO2-INTERACTING PROTEIN 1 HOMOLOG"/>
    <property type="match status" value="1"/>
</dbReference>
<evidence type="ECO:0000313" key="3">
    <source>
        <dbReference type="EMBL" id="KAE8249879.1"/>
    </source>
</evidence>
<reference evidence="3" key="1">
    <citation type="submission" date="2016-04" db="EMBL/GenBank/DDBJ databases">
        <authorList>
            <person name="Nguyen H.D."/>
            <person name="Samba Siva P."/>
            <person name="Cullis J."/>
            <person name="Levesque C.A."/>
            <person name="Hambleton S."/>
        </authorList>
    </citation>
    <scope>NUCLEOTIDE SEQUENCE</scope>
    <source>
        <strain evidence="3">DAOMC 236416</strain>
    </source>
</reference>
<feature type="compositionally biased region" description="Basic and acidic residues" evidence="1">
    <location>
        <begin position="1189"/>
        <end position="1204"/>
    </location>
</feature>
<feature type="region of interest" description="Disordered" evidence="1">
    <location>
        <begin position="1175"/>
        <end position="1215"/>
    </location>
</feature>
<evidence type="ECO:0000259" key="2">
    <source>
        <dbReference type="Pfam" id="PF24181"/>
    </source>
</evidence>
<dbReference type="Proteomes" id="UP000077521">
    <property type="component" value="Unassembled WGS sequence"/>
</dbReference>
<dbReference type="GO" id="GO:0005737">
    <property type="term" value="C:cytoplasm"/>
    <property type="evidence" value="ECO:0007669"/>
    <property type="project" value="TreeGrafter"/>
</dbReference>
<feature type="compositionally biased region" description="Polar residues" evidence="1">
    <location>
        <begin position="439"/>
        <end position="448"/>
    </location>
</feature>
<feature type="region of interest" description="Disordered" evidence="1">
    <location>
        <begin position="1280"/>
        <end position="1305"/>
    </location>
</feature>
<evidence type="ECO:0000256" key="1">
    <source>
        <dbReference type="SAM" id="MobiDB-lite"/>
    </source>
</evidence>
<keyword evidence="4" id="KW-1185">Reference proteome</keyword>
<dbReference type="InterPro" id="IPR016024">
    <property type="entry name" value="ARM-type_fold"/>
</dbReference>
<dbReference type="InterPro" id="IPR052587">
    <property type="entry name" value="TELO2-interacting_protein_1"/>
</dbReference>
<name>A0A177TUL9_9BASI</name>
<reference evidence="3" key="2">
    <citation type="journal article" date="2019" name="IMA Fungus">
        <title>Genome sequencing and comparison of five Tilletia species to identify candidate genes for the detection of regulated species infecting wheat.</title>
        <authorList>
            <person name="Nguyen H.D.T."/>
            <person name="Sultana T."/>
            <person name="Kesanakurti P."/>
            <person name="Hambleton S."/>
        </authorList>
    </citation>
    <scope>NUCLEOTIDE SEQUENCE</scope>
    <source>
        <strain evidence="3">DAOMC 236416</strain>
    </source>
</reference>
<dbReference type="PANTHER" id="PTHR18460">
    <property type="entry name" value="TEL2 INTERACTING PROTEIN 1 TTI1 FAMILY MEMBER"/>
    <property type="match status" value="1"/>
</dbReference>
<gene>
    <name evidence="3" type="ORF">A4X13_0g5035</name>
</gene>